<comment type="caution">
    <text evidence="2">The sequence shown here is derived from an EMBL/GenBank/DDBJ whole genome shotgun (WGS) entry which is preliminary data.</text>
</comment>
<reference evidence="2" key="1">
    <citation type="submission" date="2023-06" db="EMBL/GenBank/DDBJ databases">
        <authorList>
            <consortium name="Lawrence Berkeley National Laboratory"/>
            <person name="Ahrendt S."/>
            <person name="Sahu N."/>
            <person name="Indic B."/>
            <person name="Wong-Bajracharya J."/>
            <person name="Merenyi Z."/>
            <person name="Ke H.-M."/>
            <person name="Monk M."/>
            <person name="Kocsube S."/>
            <person name="Drula E."/>
            <person name="Lipzen A."/>
            <person name="Balint B."/>
            <person name="Henrissat B."/>
            <person name="Andreopoulos B."/>
            <person name="Martin F.M."/>
            <person name="Harder C.B."/>
            <person name="Rigling D."/>
            <person name="Ford K.L."/>
            <person name="Foster G.D."/>
            <person name="Pangilinan J."/>
            <person name="Papanicolaou A."/>
            <person name="Barry K."/>
            <person name="LaButti K."/>
            <person name="Viragh M."/>
            <person name="Koriabine M."/>
            <person name="Yan M."/>
            <person name="Riley R."/>
            <person name="Champramary S."/>
            <person name="Plett K.L."/>
            <person name="Tsai I.J."/>
            <person name="Slot J."/>
            <person name="Sipos G."/>
            <person name="Plett J."/>
            <person name="Nagy L.G."/>
            <person name="Grigoriev I.V."/>
        </authorList>
    </citation>
    <scope>NUCLEOTIDE SEQUENCE</scope>
    <source>
        <strain evidence="2">FPL87.14</strain>
    </source>
</reference>
<feature type="region of interest" description="Disordered" evidence="1">
    <location>
        <begin position="37"/>
        <end position="88"/>
    </location>
</feature>
<evidence type="ECO:0000256" key="1">
    <source>
        <dbReference type="SAM" id="MobiDB-lite"/>
    </source>
</evidence>
<organism evidence="2 3">
    <name type="scientific">Armillaria borealis</name>
    <dbReference type="NCBI Taxonomy" id="47425"/>
    <lineage>
        <taxon>Eukaryota</taxon>
        <taxon>Fungi</taxon>
        <taxon>Dikarya</taxon>
        <taxon>Basidiomycota</taxon>
        <taxon>Agaricomycotina</taxon>
        <taxon>Agaricomycetes</taxon>
        <taxon>Agaricomycetidae</taxon>
        <taxon>Agaricales</taxon>
        <taxon>Marasmiineae</taxon>
        <taxon>Physalacriaceae</taxon>
        <taxon>Armillaria</taxon>
    </lineage>
</organism>
<dbReference type="AlphaFoldDB" id="A0AA39JV89"/>
<sequence length="206" mass="23251">MVVAETHRHHNSASSSQNGQLLRGQAPLSQYMQYEKRHVAPTRRDGMMTTKSKAYLRPARERDSNRNEDHGTSKPRAIEDGGGNNKNNNKNEFVVKDCHFRTCPRPLAPMYVDNDLFPSSRVFLHIYPPHIVPYTASMLSLFSSRKHLAISRILAKLLTWSSSSPVSGPAYSHTVDYRQKEGCGLSPGRRTLSILRSSTLLYVIDL</sequence>
<proteinExistence type="predicted"/>
<name>A0AA39JV89_9AGAR</name>
<protein>
    <submittedName>
        <fullName evidence="2">Uncharacterized protein</fullName>
    </submittedName>
</protein>
<feature type="region of interest" description="Disordered" evidence="1">
    <location>
        <begin position="1"/>
        <end position="22"/>
    </location>
</feature>
<feature type="compositionally biased region" description="Basic and acidic residues" evidence="1">
    <location>
        <begin position="58"/>
        <end position="79"/>
    </location>
</feature>
<dbReference type="EMBL" id="JAUEPT010000008">
    <property type="protein sequence ID" value="KAK0449414.1"/>
    <property type="molecule type" value="Genomic_DNA"/>
</dbReference>
<feature type="compositionally biased region" description="Basic and acidic residues" evidence="1">
    <location>
        <begin position="37"/>
        <end position="46"/>
    </location>
</feature>
<accession>A0AA39JV89</accession>
<gene>
    <name evidence="2" type="ORF">EV421DRAFT_1413324</name>
</gene>
<evidence type="ECO:0000313" key="3">
    <source>
        <dbReference type="Proteomes" id="UP001175226"/>
    </source>
</evidence>
<dbReference type="Proteomes" id="UP001175226">
    <property type="component" value="Unassembled WGS sequence"/>
</dbReference>
<evidence type="ECO:0000313" key="2">
    <source>
        <dbReference type="EMBL" id="KAK0449414.1"/>
    </source>
</evidence>
<keyword evidence="3" id="KW-1185">Reference proteome</keyword>